<comment type="caution">
    <text evidence="8">The sequence shown here is derived from an EMBL/GenBank/DDBJ whole genome shotgun (WGS) entry which is preliminary data.</text>
</comment>
<proteinExistence type="inferred from homology"/>
<keyword evidence="3 6" id="KW-0812">Transmembrane</keyword>
<evidence type="ECO:0000256" key="4">
    <source>
        <dbReference type="ARBA" id="ARBA00022989"/>
    </source>
</evidence>
<comment type="subcellular location">
    <subcellularLocation>
        <location evidence="1">Membrane</location>
        <topology evidence="1">Multi-pass membrane protein</topology>
    </subcellularLocation>
</comment>
<name>A0A1Y4DC59_9BACT</name>
<evidence type="ECO:0000313" key="8">
    <source>
        <dbReference type="EMBL" id="OUO56445.1"/>
    </source>
</evidence>
<evidence type="ECO:0000259" key="7">
    <source>
        <dbReference type="Pfam" id="PF04138"/>
    </source>
</evidence>
<dbReference type="InterPro" id="IPR051401">
    <property type="entry name" value="GtrA_CellWall_Glycosyl"/>
</dbReference>
<dbReference type="PANTHER" id="PTHR38459">
    <property type="entry name" value="PROPHAGE BACTOPRENOL-LINKED GLUCOSE TRANSLOCASE HOMOLOG"/>
    <property type="match status" value="1"/>
</dbReference>
<accession>A0A1Y4DC59</accession>
<evidence type="ECO:0000256" key="5">
    <source>
        <dbReference type="ARBA" id="ARBA00023136"/>
    </source>
</evidence>
<evidence type="ECO:0000256" key="6">
    <source>
        <dbReference type="SAM" id="Phobius"/>
    </source>
</evidence>
<keyword evidence="4 6" id="KW-1133">Transmembrane helix</keyword>
<dbReference type="GO" id="GO:0005886">
    <property type="term" value="C:plasma membrane"/>
    <property type="evidence" value="ECO:0007669"/>
    <property type="project" value="TreeGrafter"/>
</dbReference>
<keyword evidence="9" id="KW-1185">Reference proteome</keyword>
<feature type="transmembrane region" description="Helical" evidence="6">
    <location>
        <begin position="108"/>
        <end position="126"/>
    </location>
</feature>
<evidence type="ECO:0000256" key="2">
    <source>
        <dbReference type="ARBA" id="ARBA00009399"/>
    </source>
</evidence>
<feature type="transmembrane region" description="Helical" evidence="6">
    <location>
        <begin position="49"/>
        <end position="71"/>
    </location>
</feature>
<reference evidence="9" key="1">
    <citation type="submission" date="2017-04" db="EMBL/GenBank/DDBJ databases">
        <title>Function of individual gut microbiota members based on whole genome sequencing of pure cultures obtained from chicken caecum.</title>
        <authorList>
            <person name="Medvecky M."/>
            <person name="Cejkova D."/>
            <person name="Polansky O."/>
            <person name="Karasova D."/>
            <person name="Kubasova T."/>
            <person name="Cizek A."/>
            <person name="Rychlik I."/>
        </authorList>
    </citation>
    <scope>NUCLEOTIDE SEQUENCE [LARGE SCALE GENOMIC DNA]</scope>
    <source>
        <strain evidence="9">An273</strain>
    </source>
</reference>
<comment type="similarity">
    <text evidence="2">Belongs to the GtrA family.</text>
</comment>
<gene>
    <name evidence="8" type="ORF">B5F75_04430</name>
</gene>
<evidence type="ECO:0000256" key="3">
    <source>
        <dbReference type="ARBA" id="ARBA00022692"/>
    </source>
</evidence>
<feature type="transmembrane region" description="Helical" evidence="6">
    <location>
        <begin position="20"/>
        <end position="43"/>
    </location>
</feature>
<dbReference type="AlphaFoldDB" id="A0A1Y4DC59"/>
<dbReference type="PANTHER" id="PTHR38459:SF1">
    <property type="entry name" value="PROPHAGE BACTOPRENOL-LINKED GLUCOSE TRANSLOCASE HOMOLOG"/>
    <property type="match status" value="1"/>
</dbReference>
<dbReference type="GO" id="GO:0000271">
    <property type="term" value="P:polysaccharide biosynthetic process"/>
    <property type="evidence" value="ECO:0007669"/>
    <property type="project" value="InterPro"/>
</dbReference>
<keyword evidence="5 6" id="KW-0472">Membrane</keyword>
<feature type="domain" description="GtrA/DPMS transmembrane" evidence="7">
    <location>
        <begin position="21"/>
        <end position="132"/>
    </location>
</feature>
<organism evidence="8 9">
    <name type="scientific">Candidatus Avelusimicrobium gallicola</name>
    <dbReference type="NCBI Taxonomy" id="2562704"/>
    <lineage>
        <taxon>Bacteria</taxon>
        <taxon>Pseudomonadati</taxon>
        <taxon>Elusimicrobiota</taxon>
        <taxon>Elusimicrobia</taxon>
        <taxon>Elusimicrobiales</taxon>
        <taxon>Elusimicrobiaceae</taxon>
        <taxon>Candidatus Avelusimicrobium</taxon>
    </lineage>
</organism>
<dbReference type="RefSeq" id="WP_087288354.1">
    <property type="nucleotide sequence ID" value="NZ_NFJD01000003.1"/>
</dbReference>
<dbReference type="EMBL" id="NFJD01000003">
    <property type="protein sequence ID" value="OUO56445.1"/>
    <property type="molecule type" value="Genomic_DNA"/>
</dbReference>
<protein>
    <recommendedName>
        <fullName evidence="7">GtrA/DPMS transmembrane domain-containing protein</fullName>
    </recommendedName>
</protein>
<evidence type="ECO:0000313" key="9">
    <source>
        <dbReference type="Proteomes" id="UP000196368"/>
    </source>
</evidence>
<dbReference type="Proteomes" id="UP000196368">
    <property type="component" value="Unassembled WGS sequence"/>
</dbReference>
<dbReference type="Pfam" id="PF04138">
    <property type="entry name" value="GtrA_DPMS_TM"/>
    <property type="match status" value="1"/>
</dbReference>
<dbReference type="InterPro" id="IPR007267">
    <property type="entry name" value="GtrA_DPMS_TM"/>
</dbReference>
<evidence type="ECO:0000256" key="1">
    <source>
        <dbReference type="ARBA" id="ARBA00004141"/>
    </source>
</evidence>
<sequence>MFSLLCRQLARLTRLPEQFIRFLIIGSLNTAFAYGLYSLFIFIGLHYSLAVLCSTIIGTLFSFKTFGNWVFFNPDNRLLLRFAIVYGGCYGLNVGILKTLTLAGVSNLYLAGLISSFLVAMVSFFLNKFFIFKRF</sequence>
<feature type="transmembrane region" description="Helical" evidence="6">
    <location>
        <begin position="78"/>
        <end position="96"/>
    </location>
</feature>
<dbReference type="OrthoDB" id="9812049at2"/>